<comment type="caution">
    <text evidence="1">The sequence shown here is derived from an EMBL/GenBank/DDBJ whole genome shotgun (WGS) entry which is preliminary data.</text>
</comment>
<evidence type="ECO:0000313" key="1">
    <source>
        <dbReference type="EMBL" id="RRR39954.1"/>
    </source>
</evidence>
<organism evidence="1 2">
    <name type="scientific">Mycolicibacter terrae</name>
    <dbReference type="NCBI Taxonomy" id="1788"/>
    <lineage>
        <taxon>Bacteria</taxon>
        <taxon>Bacillati</taxon>
        <taxon>Actinomycetota</taxon>
        <taxon>Actinomycetes</taxon>
        <taxon>Mycobacteriales</taxon>
        <taxon>Mycobacteriaceae</taxon>
        <taxon>Mycolicibacter</taxon>
    </lineage>
</organism>
<keyword evidence="2" id="KW-1185">Reference proteome</keyword>
<accession>A0ACD2EHE9</accession>
<gene>
    <name evidence="1" type="ORF">EHH44_21200</name>
</gene>
<protein>
    <submittedName>
        <fullName evidence="1">Uncharacterized protein</fullName>
    </submittedName>
</protein>
<sequence>MAESHIARCFYCDTALQPDNPIDHVLPWSLVGIDGLANLVLACPRCNGDKRHALPSLQIVDRALGRDRGALEQIAADISWPTQYERVVAAARGLYRGQAPGVPTWSGYHQSTRLDISHPQWWFRVGVSVASE</sequence>
<name>A0ACD2EHE9_9MYCO</name>
<evidence type="ECO:0000313" key="2">
    <source>
        <dbReference type="Proteomes" id="UP000268891"/>
    </source>
</evidence>
<reference evidence="1" key="1">
    <citation type="submission" date="2018-11" db="EMBL/GenBank/DDBJ databases">
        <authorList>
            <person name="Sattar A."/>
            <person name="Zunita Z."/>
            <person name="Jalila A."/>
            <person name="Saleha A.A."/>
        </authorList>
    </citation>
    <scope>NUCLEOTIDE SEQUENCE</scope>
    <source>
        <strain evidence="1">F12-74</strain>
    </source>
</reference>
<proteinExistence type="predicted"/>
<dbReference type="Proteomes" id="UP000268891">
    <property type="component" value="Unassembled WGS sequence"/>
</dbReference>
<dbReference type="EMBL" id="RRZR01000082">
    <property type="protein sequence ID" value="RRR39954.1"/>
    <property type="molecule type" value="Genomic_DNA"/>
</dbReference>